<dbReference type="AlphaFoldDB" id="A0A2R6R0Y0"/>
<dbReference type="EMBL" id="MLYV02000286">
    <property type="protein sequence ID" value="PSS18900.1"/>
    <property type="molecule type" value="Genomic_DNA"/>
</dbReference>
<sequence length="75" mass="8318">MPATTLDPPTTDPAGNHNNQHRPLFFPFFSSSHSNSSNPPATTRCRVDRPSRSPFKTPGGRQGFDFLESCEKDKV</sequence>
<keyword evidence="3" id="KW-1185">Reference proteome</keyword>
<dbReference type="Proteomes" id="UP000186601">
    <property type="component" value="Unassembled WGS sequence"/>
</dbReference>
<accession>A0A2R6R0Y0</accession>
<proteinExistence type="predicted"/>
<feature type="compositionally biased region" description="Low complexity" evidence="1">
    <location>
        <begin position="1"/>
        <end position="14"/>
    </location>
</feature>
<feature type="compositionally biased region" description="Low complexity" evidence="1">
    <location>
        <begin position="23"/>
        <end position="40"/>
    </location>
</feature>
<protein>
    <submittedName>
        <fullName evidence="2">Uncharacterized protein</fullName>
    </submittedName>
</protein>
<feature type="region of interest" description="Disordered" evidence="1">
    <location>
        <begin position="1"/>
        <end position="75"/>
    </location>
</feature>
<comment type="caution">
    <text evidence="2">The sequence shown here is derived from an EMBL/GenBank/DDBJ whole genome shotgun (WGS) entry which is preliminary data.</text>
</comment>
<evidence type="ECO:0000313" key="3">
    <source>
        <dbReference type="Proteomes" id="UP000186601"/>
    </source>
</evidence>
<evidence type="ECO:0000256" key="1">
    <source>
        <dbReference type="SAM" id="MobiDB-lite"/>
    </source>
</evidence>
<reference evidence="2 3" key="1">
    <citation type="submission" date="2018-02" db="EMBL/GenBank/DDBJ databases">
        <title>Genome sequence of the basidiomycete white-rot fungus Phlebia centrifuga.</title>
        <authorList>
            <person name="Granchi Z."/>
            <person name="Peng M."/>
            <person name="de Vries R.P."/>
            <person name="Hilden K."/>
            <person name="Makela M.R."/>
            <person name="Grigoriev I."/>
            <person name="Riley R."/>
        </authorList>
    </citation>
    <scope>NUCLEOTIDE SEQUENCE [LARGE SCALE GENOMIC DNA]</scope>
    <source>
        <strain evidence="2 3">FBCC195</strain>
    </source>
</reference>
<gene>
    <name evidence="2" type="ORF">PHLCEN_2v3186</name>
</gene>
<organism evidence="2 3">
    <name type="scientific">Hermanssonia centrifuga</name>
    <dbReference type="NCBI Taxonomy" id="98765"/>
    <lineage>
        <taxon>Eukaryota</taxon>
        <taxon>Fungi</taxon>
        <taxon>Dikarya</taxon>
        <taxon>Basidiomycota</taxon>
        <taxon>Agaricomycotina</taxon>
        <taxon>Agaricomycetes</taxon>
        <taxon>Polyporales</taxon>
        <taxon>Meruliaceae</taxon>
        <taxon>Hermanssonia</taxon>
    </lineage>
</organism>
<evidence type="ECO:0000313" key="2">
    <source>
        <dbReference type="EMBL" id="PSS18900.1"/>
    </source>
</evidence>
<name>A0A2R6R0Y0_9APHY</name>